<gene>
    <name evidence="2" type="ORF">P167DRAFT_548242</name>
</gene>
<dbReference type="OrthoDB" id="5417997at2759"/>
<evidence type="ECO:0000313" key="2">
    <source>
        <dbReference type="EMBL" id="RPB09162.1"/>
    </source>
</evidence>
<reference evidence="2 3" key="1">
    <citation type="journal article" date="2018" name="Nat. Ecol. Evol.">
        <title>Pezizomycetes genomes reveal the molecular basis of ectomycorrhizal truffle lifestyle.</title>
        <authorList>
            <person name="Murat C."/>
            <person name="Payen T."/>
            <person name="Noel B."/>
            <person name="Kuo A."/>
            <person name="Morin E."/>
            <person name="Chen J."/>
            <person name="Kohler A."/>
            <person name="Krizsan K."/>
            <person name="Balestrini R."/>
            <person name="Da Silva C."/>
            <person name="Montanini B."/>
            <person name="Hainaut M."/>
            <person name="Levati E."/>
            <person name="Barry K.W."/>
            <person name="Belfiori B."/>
            <person name="Cichocki N."/>
            <person name="Clum A."/>
            <person name="Dockter R.B."/>
            <person name="Fauchery L."/>
            <person name="Guy J."/>
            <person name="Iotti M."/>
            <person name="Le Tacon F."/>
            <person name="Lindquist E.A."/>
            <person name="Lipzen A."/>
            <person name="Malagnac F."/>
            <person name="Mello A."/>
            <person name="Molinier V."/>
            <person name="Miyauchi S."/>
            <person name="Poulain J."/>
            <person name="Riccioni C."/>
            <person name="Rubini A."/>
            <person name="Sitrit Y."/>
            <person name="Splivallo R."/>
            <person name="Traeger S."/>
            <person name="Wang M."/>
            <person name="Zifcakova L."/>
            <person name="Wipf D."/>
            <person name="Zambonelli A."/>
            <person name="Paolocci F."/>
            <person name="Nowrousian M."/>
            <person name="Ottonello S."/>
            <person name="Baldrian P."/>
            <person name="Spatafora J.W."/>
            <person name="Henrissat B."/>
            <person name="Nagy L.G."/>
            <person name="Aury J.M."/>
            <person name="Wincker P."/>
            <person name="Grigoriev I.V."/>
            <person name="Bonfante P."/>
            <person name="Martin F.M."/>
        </authorList>
    </citation>
    <scope>NUCLEOTIDE SEQUENCE [LARGE SCALE GENOMIC DNA]</scope>
    <source>
        <strain evidence="2 3">CCBAS932</strain>
    </source>
</reference>
<feature type="compositionally biased region" description="Acidic residues" evidence="1">
    <location>
        <begin position="286"/>
        <end position="314"/>
    </location>
</feature>
<feature type="region of interest" description="Disordered" evidence="1">
    <location>
        <begin position="36"/>
        <end position="63"/>
    </location>
</feature>
<evidence type="ECO:0000313" key="3">
    <source>
        <dbReference type="Proteomes" id="UP000277580"/>
    </source>
</evidence>
<feature type="region of interest" description="Disordered" evidence="1">
    <location>
        <begin position="78"/>
        <end position="179"/>
    </location>
</feature>
<evidence type="ECO:0000256" key="1">
    <source>
        <dbReference type="SAM" id="MobiDB-lite"/>
    </source>
</evidence>
<keyword evidence="3" id="KW-1185">Reference proteome</keyword>
<protein>
    <submittedName>
        <fullName evidence="2">Uncharacterized protein</fullName>
    </submittedName>
</protein>
<dbReference type="AlphaFoldDB" id="A0A3N4KIM2"/>
<feature type="region of interest" description="Disordered" evidence="1">
    <location>
        <begin position="242"/>
        <end position="338"/>
    </location>
</feature>
<dbReference type="EMBL" id="ML119154">
    <property type="protein sequence ID" value="RPB09162.1"/>
    <property type="molecule type" value="Genomic_DNA"/>
</dbReference>
<accession>A0A3N4KIM2</accession>
<name>A0A3N4KIM2_9PEZI</name>
<proteinExistence type="predicted"/>
<dbReference type="InParanoid" id="A0A3N4KIM2"/>
<organism evidence="2 3">
    <name type="scientific">Morchella conica CCBAS932</name>
    <dbReference type="NCBI Taxonomy" id="1392247"/>
    <lineage>
        <taxon>Eukaryota</taxon>
        <taxon>Fungi</taxon>
        <taxon>Dikarya</taxon>
        <taxon>Ascomycota</taxon>
        <taxon>Pezizomycotina</taxon>
        <taxon>Pezizomycetes</taxon>
        <taxon>Pezizales</taxon>
        <taxon>Morchellaceae</taxon>
        <taxon>Morchella</taxon>
    </lineage>
</organism>
<sequence>MPKAIKQFLSHIPNWHNSGETMAKNLSRIVSKAITDETAEDTSSHGKHGHVKSIPGDYNGHTRKSINADFRASYKHLAKSNNDDKQSPKAEQTMTETRVRSVSPKILLLPAAKKEEEEEEDEEEEEEGDEQEEGEEQVEQVEEPNNRALIRAPPPSRAQYYTPVLRPSSRKSSATPAKAHALISRAMSVSTVSREPSPTASIGYRRRCLEVETTEEISTPSDSSEEGSIIVRRICTTLTEEMFTTRGGDVPYPSLSNYDSSEASSDFESDSGSDSERASIFSEDTCYTDEDTPSETDSDELSDEEEEEEEEEQEYEAKSYSRADSSGEEPLIPDCNTPKVTGKCDASVPWGGGKRIIVSIGPAKHCKWRVQPSKGCTYSIPQDLPEIKPRGSKSKWKATKVYGVAFRDDDRGPEVLRGKNSLRIYVKIGWNDGEETWERGADAKMLIAKHITTDISAEDYLYKAAVAFEKRADRFLEANKHWRYNR</sequence>
<feature type="compositionally biased region" description="Acidic residues" evidence="1">
    <location>
        <begin position="116"/>
        <end position="142"/>
    </location>
</feature>
<dbReference type="Proteomes" id="UP000277580">
    <property type="component" value="Unassembled WGS sequence"/>
</dbReference>